<keyword evidence="3" id="KW-1185">Reference proteome</keyword>
<dbReference type="Proteomes" id="UP001283361">
    <property type="component" value="Unassembled WGS sequence"/>
</dbReference>
<protein>
    <submittedName>
        <fullName evidence="2">Uncharacterized protein</fullName>
    </submittedName>
</protein>
<evidence type="ECO:0000256" key="1">
    <source>
        <dbReference type="SAM" id="MobiDB-lite"/>
    </source>
</evidence>
<evidence type="ECO:0000313" key="2">
    <source>
        <dbReference type="EMBL" id="KAK3770672.1"/>
    </source>
</evidence>
<gene>
    <name evidence="2" type="ORF">RRG08_037865</name>
</gene>
<accession>A0AAE1DHG8</accession>
<evidence type="ECO:0000313" key="3">
    <source>
        <dbReference type="Proteomes" id="UP001283361"/>
    </source>
</evidence>
<dbReference type="AlphaFoldDB" id="A0AAE1DHG8"/>
<name>A0AAE1DHG8_9GAST</name>
<proteinExistence type="predicted"/>
<comment type="caution">
    <text evidence="2">The sequence shown here is derived from an EMBL/GenBank/DDBJ whole genome shotgun (WGS) entry which is preliminary data.</text>
</comment>
<feature type="region of interest" description="Disordered" evidence="1">
    <location>
        <begin position="53"/>
        <end position="91"/>
    </location>
</feature>
<organism evidence="2 3">
    <name type="scientific">Elysia crispata</name>
    <name type="common">lettuce slug</name>
    <dbReference type="NCBI Taxonomy" id="231223"/>
    <lineage>
        <taxon>Eukaryota</taxon>
        <taxon>Metazoa</taxon>
        <taxon>Spiralia</taxon>
        <taxon>Lophotrochozoa</taxon>
        <taxon>Mollusca</taxon>
        <taxon>Gastropoda</taxon>
        <taxon>Heterobranchia</taxon>
        <taxon>Euthyneura</taxon>
        <taxon>Panpulmonata</taxon>
        <taxon>Sacoglossa</taxon>
        <taxon>Placobranchoidea</taxon>
        <taxon>Plakobranchidae</taxon>
        <taxon>Elysia</taxon>
    </lineage>
</organism>
<sequence length="91" mass="9871">MGMNEYDQTRRGIRLAGQIRSGRSLADQPRHGGPLGLKDCRLAGCCCCPGQPARPPARQNQTATRGYRRSKARGEIGQFPPEPHADRGGAE</sequence>
<dbReference type="EMBL" id="JAWDGP010003792">
    <property type="protein sequence ID" value="KAK3770672.1"/>
    <property type="molecule type" value="Genomic_DNA"/>
</dbReference>
<reference evidence="2" key="1">
    <citation type="journal article" date="2023" name="G3 (Bethesda)">
        <title>A reference genome for the long-term kleptoplast-retaining sea slug Elysia crispata morphotype clarki.</title>
        <authorList>
            <person name="Eastman K.E."/>
            <person name="Pendleton A.L."/>
            <person name="Shaikh M.A."/>
            <person name="Suttiyut T."/>
            <person name="Ogas R."/>
            <person name="Tomko P."/>
            <person name="Gavelis G."/>
            <person name="Widhalm J.R."/>
            <person name="Wisecaver J.H."/>
        </authorList>
    </citation>
    <scope>NUCLEOTIDE SEQUENCE</scope>
    <source>
        <strain evidence="2">ECLA1</strain>
    </source>
</reference>